<feature type="compositionally biased region" description="Basic and acidic residues" evidence="1">
    <location>
        <begin position="149"/>
        <end position="169"/>
    </location>
</feature>
<name>A0AAP0DE52_9ASTR</name>
<dbReference type="EMBL" id="JBCNJP010000010">
    <property type="protein sequence ID" value="KAK9072771.1"/>
    <property type="molecule type" value="Genomic_DNA"/>
</dbReference>
<feature type="region of interest" description="Disordered" evidence="1">
    <location>
        <begin position="78"/>
        <end position="98"/>
    </location>
</feature>
<dbReference type="PANTHER" id="PTHR33448:SF10">
    <property type="entry name" value="PROTAMINE P1 FAMILY PROTEIN"/>
    <property type="match status" value="1"/>
</dbReference>
<gene>
    <name evidence="2" type="ORF">SSX86_009206</name>
</gene>
<proteinExistence type="predicted"/>
<organism evidence="2 3">
    <name type="scientific">Deinandra increscens subsp. villosa</name>
    <dbReference type="NCBI Taxonomy" id="3103831"/>
    <lineage>
        <taxon>Eukaryota</taxon>
        <taxon>Viridiplantae</taxon>
        <taxon>Streptophyta</taxon>
        <taxon>Embryophyta</taxon>
        <taxon>Tracheophyta</taxon>
        <taxon>Spermatophyta</taxon>
        <taxon>Magnoliopsida</taxon>
        <taxon>eudicotyledons</taxon>
        <taxon>Gunneridae</taxon>
        <taxon>Pentapetalae</taxon>
        <taxon>asterids</taxon>
        <taxon>campanulids</taxon>
        <taxon>Asterales</taxon>
        <taxon>Asteraceae</taxon>
        <taxon>Asteroideae</taxon>
        <taxon>Heliantheae alliance</taxon>
        <taxon>Madieae</taxon>
        <taxon>Madiinae</taxon>
        <taxon>Deinandra</taxon>
    </lineage>
</organism>
<dbReference type="AlphaFoldDB" id="A0AAP0DE52"/>
<dbReference type="PANTHER" id="PTHR33448">
    <property type="entry name" value="CHLOROPLAST PROTEIN HCF243-RELATED"/>
    <property type="match status" value="1"/>
</dbReference>
<comment type="caution">
    <text evidence="2">The sequence shown here is derived from an EMBL/GenBank/DDBJ whole genome shotgun (WGS) entry which is preliminary data.</text>
</comment>
<protein>
    <submittedName>
        <fullName evidence="2">Uncharacterized protein</fullName>
    </submittedName>
</protein>
<evidence type="ECO:0000313" key="2">
    <source>
        <dbReference type="EMBL" id="KAK9072771.1"/>
    </source>
</evidence>
<sequence>MNNKPMKPVSSPGRSDKYPPPLMRFLRTNVGSKSRRRSRSRATPLFFRKKNTLLETTHEPSSPKVTCIGQVVVRRSHKNKTKNNKTTAAAATGSTSHRRRNHHRICRCLRKLKPTSFFTVWSKWVSFFRCGCRENSGDLHVSPPASIEDQEKQEKQEKEQEKEESVTVRERGTINHGLISLSPKNRILLTRCRSATYTTSSSLGSVFRESRLMEAVGGEEEEVVEEVAGKMKVLVVNEKEVEDGGVNEGSGELKGVKVSPLILSRCKSEPARTWDRILA</sequence>
<feature type="region of interest" description="Disordered" evidence="1">
    <location>
        <begin position="139"/>
        <end position="169"/>
    </location>
</feature>
<dbReference type="Proteomes" id="UP001408789">
    <property type="component" value="Unassembled WGS sequence"/>
</dbReference>
<feature type="region of interest" description="Disordered" evidence="1">
    <location>
        <begin position="1"/>
        <end position="23"/>
    </location>
</feature>
<evidence type="ECO:0000313" key="3">
    <source>
        <dbReference type="Proteomes" id="UP001408789"/>
    </source>
</evidence>
<keyword evidence="3" id="KW-1185">Reference proteome</keyword>
<evidence type="ECO:0000256" key="1">
    <source>
        <dbReference type="SAM" id="MobiDB-lite"/>
    </source>
</evidence>
<accession>A0AAP0DE52</accession>
<reference evidence="2 3" key="1">
    <citation type="submission" date="2024-04" db="EMBL/GenBank/DDBJ databases">
        <title>The reference genome of an endangered Asteraceae, Deinandra increscens subsp. villosa, native to the Central Coast of California.</title>
        <authorList>
            <person name="Guilliams M."/>
            <person name="Hasenstab-Lehman K."/>
            <person name="Meyer R."/>
            <person name="Mcevoy S."/>
        </authorList>
    </citation>
    <scope>NUCLEOTIDE SEQUENCE [LARGE SCALE GENOMIC DNA]</scope>
    <source>
        <tissue evidence="2">Leaf</tissue>
    </source>
</reference>